<gene>
    <name evidence="2" type="ORF">BKH32_04770</name>
</gene>
<reference evidence="2 3" key="1">
    <citation type="submission" date="2016-12" db="EMBL/GenBank/DDBJ databases">
        <title>Genomic comparison of strains in the 'Actinomyces naeslundii' group.</title>
        <authorList>
            <person name="Mughal S.R."/>
            <person name="Do T."/>
            <person name="Gilbert S.C."/>
            <person name="Witherden E.A."/>
            <person name="Didelot X."/>
            <person name="Beighton D."/>
        </authorList>
    </citation>
    <scope>NUCLEOTIDE SEQUENCE [LARGE SCALE GENOMIC DNA]</scope>
    <source>
        <strain evidence="2 3">S64C</strain>
    </source>
</reference>
<feature type="domain" description="Anti-bacteriophage protein A/HamA C-terminal" evidence="1">
    <location>
        <begin position="46"/>
        <end position="315"/>
    </location>
</feature>
<dbReference type="Proteomes" id="UP000185736">
    <property type="component" value="Unassembled WGS sequence"/>
</dbReference>
<sequence>MTCEGAQPAADGQVPLIEAVRQLVRGGWDEVESSLVIYGEPISVEGTRSIVRCHFLRSDPLGTPRLKTLAKQLANQIVNYCIPRKEIEKIRKLSLDRQIPEITRLANDAARLFTQTQVKTGEGAELLLYVLLEKELQIPQILSKMSLKTNNEVQYHGADGVHAKLLDNGDLAVYWGEAKLYESVAKAMTDCMSSIAPYLSGVAHERDVFLIRHYVDAGNAEVTARLLEYFDDSSTLSANVEMRGACLIGFVHENYPSLPREEESVKGELDEVLSGWVRSTKNRLENRSLTKHAIEVFFLPMPSVEEFRKAVKAELRI</sequence>
<proteinExistence type="predicted"/>
<evidence type="ECO:0000313" key="3">
    <source>
        <dbReference type="Proteomes" id="UP000185736"/>
    </source>
</evidence>
<evidence type="ECO:0000313" key="2">
    <source>
        <dbReference type="EMBL" id="OLL15186.1"/>
    </source>
</evidence>
<evidence type="ECO:0000259" key="1">
    <source>
        <dbReference type="Pfam" id="PF08878"/>
    </source>
</evidence>
<dbReference type="RefSeq" id="WP_075248874.1">
    <property type="nucleotide sequence ID" value="NZ_MSGO01000015.1"/>
</dbReference>
<organism evidence="2 3">
    <name type="scientific">Actinomyces oris</name>
    <dbReference type="NCBI Taxonomy" id="544580"/>
    <lineage>
        <taxon>Bacteria</taxon>
        <taxon>Bacillati</taxon>
        <taxon>Actinomycetota</taxon>
        <taxon>Actinomycetes</taxon>
        <taxon>Actinomycetales</taxon>
        <taxon>Actinomycetaceae</taxon>
        <taxon>Actinomyces</taxon>
    </lineage>
</organism>
<name>A0A1Q8I235_9ACTO</name>
<comment type="caution">
    <text evidence="2">The sequence shown here is derived from an EMBL/GenBank/DDBJ whole genome shotgun (WGS) entry which is preliminary data.</text>
</comment>
<dbReference type="EMBL" id="MSGO01000015">
    <property type="protein sequence ID" value="OLL15186.1"/>
    <property type="molecule type" value="Genomic_DNA"/>
</dbReference>
<accession>A0A1Q8I235</accession>
<protein>
    <recommendedName>
        <fullName evidence="1">Anti-bacteriophage protein A/HamA C-terminal domain-containing protein</fullName>
    </recommendedName>
</protein>
<dbReference type="AlphaFoldDB" id="A0A1Q8I235"/>
<dbReference type="Pfam" id="PF08878">
    <property type="entry name" value="HamA"/>
    <property type="match status" value="1"/>
</dbReference>
<dbReference type="InterPro" id="IPR014976">
    <property type="entry name" value="AbpA_HamA_C"/>
</dbReference>